<dbReference type="InterPro" id="IPR005543">
    <property type="entry name" value="PASTA_dom"/>
</dbReference>
<dbReference type="SMART" id="SM00740">
    <property type="entry name" value="PASTA"/>
    <property type="match status" value="2"/>
</dbReference>
<evidence type="ECO:0000259" key="3">
    <source>
        <dbReference type="PROSITE" id="PS51178"/>
    </source>
</evidence>
<accession>A0ABV8LF71</accession>
<dbReference type="Pfam" id="PF03793">
    <property type="entry name" value="PASTA"/>
    <property type="match status" value="1"/>
</dbReference>
<name>A0ABV8LF71_9ACTN</name>
<reference evidence="5" key="1">
    <citation type="journal article" date="2019" name="Int. J. Syst. Evol. Microbiol.">
        <title>The Global Catalogue of Microorganisms (GCM) 10K type strain sequencing project: providing services to taxonomists for standard genome sequencing and annotation.</title>
        <authorList>
            <consortium name="The Broad Institute Genomics Platform"/>
            <consortium name="The Broad Institute Genome Sequencing Center for Infectious Disease"/>
            <person name="Wu L."/>
            <person name="Ma J."/>
        </authorList>
    </citation>
    <scope>NUCLEOTIDE SEQUENCE [LARGE SCALE GENOMIC DNA]</scope>
    <source>
        <strain evidence="5">CGMCC 4.7289</strain>
    </source>
</reference>
<protein>
    <submittedName>
        <fullName evidence="4">PASTA domain-containing protein</fullName>
    </submittedName>
</protein>
<feature type="compositionally biased region" description="Low complexity" evidence="1">
    <location>
        <begin position="73"/>
        <end position="92"/>
    </location>
</feature>
<feature type="domain" description="PASTA" evidence="3">
    <location>
        <begin position="89"/>
        <end position="153"/>
    </location>
</feature>
<evidence type="ECO:0000313" key="5">
    <source>
        <dbReference type="Proteomes" id="UP001595816"/>
    </source>
</evidence>
<dbReference type="EMBL" id="JBHSAY010000003">
    <property type="protein sequence ID" value="MFC4129370.1"/>
    <property type="molecule type" value="Genomic_DNA"/>
</dbReference>
<dbReference type="RefSeq" id="WP_253759263.1">
    <property type="nucleotide sequence ID" value="NZ_JAMZDZ010000001.1"/>
</dbReference>
<keyword evidence="2" id="KW-1133">Transmembrane helix</keyword>
<dbReference type="PROSITE" id="PS51178">
    <property type="entry name" value="PASTA"/>
    <property type="match status" value="2"/>
</dbReference>
<dbReference type="CDD" id="cd06577">
    <property type="entry name" value="PASTA_pknB"/>
    <property type="match status" value="1"/>
</dbReference>
<gene>
    <name evidence="4" type="ORF">ACFOZ4_01940</name>
</gene>
<organism evidence="4 5">
    <name type="scientific">Hamadaea flava</name>
    <dbReference type="NCBI Taxonomy" id="1742688"/>
    <lineage>
        <taxon>Bacteria</taxon>
        <taxon>Bacillati</taxon>
        <taxon>Actinomycetota</taxon>
        <taxon>Actinomycetes</taxon>
        <taxon>Micromonosporales</taxon>
        <taxon>Micromonosporaceae</taxon>
        <taxon>Hamadaea</taxon>
    </lineage>
</organism>
<keyword evidence="2" id="KW-0812">Transmembrane</keyword>
<feature type="region of interest" description="Disordered" evidence="1">
    <location>
        <begin position="50"/>
        <end position="98"/>
    </location>
</feature>
<evidence type="ECO:0000256" key="2">
    <source>
        <dbReference type="SAM" id="Phobius"/>
    </source>
</evidence>
<evidence type="ECO:0000313" key="4">
    <source>
        <dbReference type="EMBL" id="MFC4129370.1"/>
    </source>
</evidence>
<comment type="caution">
    <text evidence="4">The sequence shown here is derived from an EMBL/GenBank/DDBJ whole genome shotgun (WGS) entry which is preliminary data.</text>
</comment>
<evidence type="ECO:0000256" key="1">
    <source>
        <dbReference type="SAM" id="MobiDB-lite"/>
    </source>
</evidence>
<keyword evidence="5" id="KW-1185">Reference proteome</keyword>
<proteinExistence type="predicted"/>
<sequence length="225" mass="22729">MTDPWATRVDAEPPRQGLSPAMIAAIATSVAVLAIIGATGGFLLANANPEASPSTSANAVTTSPTASPTVDESPSFSPSPVASATSTTPAATGTLPDGTGRDFREYFAQLRTAKLGVVLIFGETGQDGLVTRTSPAAPARIRPGLTIKVYIAGAPPETALPRVVGLPCRDARVPLGNSGLLPTYLSGQDGVVLSQSPDPEAGGTARWNDHVEITCGEGATASPSP</sequence>
<feature type="compositionally biased region" description="Polar residues" evidence="1">
    <location>
        <begin position="50"/>
        <end position="72"/>
    </location>
</feature>
<keyword evidence="2" id="KW-0472">Membrane</keyword>
<feature type="transmembrane region" description="Helical" evidence="2">
    <location>
        <begin position="20"/>
        <end position="45"/>
    </location>
</feature>
<dbReference type="Proteomes" id="UP001595816">
    <property type="component" value="Unassembled WGS sequence"/>
</dbReference>
<feature type="domain" description="PASTA" evidence="3">
    <location>
        <begin position="154"/>
        <end position="217"/>
    </location>
</feature>